<name>A0A8J4M214_9BACL</name>
<dbReference type="InterPro" id="IPR051472">
    <property type="entry name" value="T3SS_Stator/FliH"/>
</dbReference>
<organism evidence="10 11">
    <name type="scientific">Xylanibacillus composti</name>
    <dbReference type="NCBI Taxonomy" id="1572762"/>
    <lineage>
        <taxon>Bacteria</taxon>
        <taxon>Bacillati</taxon>
        <taxon>Bacillota</taxon>
        <taxon>Bacilli</taxon>
        <taxon>Bacillales</taxon>
        <taxon>Paenibacillaceae</taxon>
        <taxon>Xylanibacillus</taxon>
    </lineage>
</organism>
<evidence type="ECO:0000256" key="4">
    <source>
        <dbReference type="ARBA" id="ARBA00022795"/>
    </source>
</evidence>
<keyword evidence="5" id="KW-0653">Protein transport</keyword>
<evidence type="ECO:0000256" key="8">
    <source>
        <dbReference type="SAM" id="MobiDB-lite"/>
    </source>
</evidence>
<keyword evidence="6" id="KW-1006">Bacterial flagellum protein export</keyword>
<keyword evidence="11" id="KW-1185">Reference proteome</keyword>
<comment type="caution">
    <text evidence="10">The sequence shown here is derived from an EMBL/GenBank/DDBJ whole genome shotgun (WGS) entry which is preliminary data.</text>
</comment>
<dbReference type="AlphaFoldDB" id="A0A8J4M214"/>
<evidence type="ECO:0000313" key="11">
    <source>
        <dbReference type="Proteomes" id="UP000677918"/>
    </source>
</evidence>
<dbReference type="GO" id="GO:0015031">
    <property type="term" value="P:protein transport"/>
    <property type="evidence" value="ECO:0007669"/>
    <property type="project" value="UniProtKB-KW"/>
</dbReference>
<dbReference type="Proteomes" id="UP000677918">
    <property type="component" value="Unassembled WGS sequence"/>
</dbReference>
<dbReference type="PANTHER" id="PTHR34982">
    <property type="entry name" value="YOP PROTEINS TRANSLOCATION PROTEIN L"/>
    <property type="match status" value="1"/>
</dbReference>
<evidence type="ECO:0000256" key="6">
    <source>
        <dbReference type="ARBA" id="ARBA00023225"/>
    </source>
</evidence>
<dbReference type="GO" id="GO:0044781">
    <property type="term" value="P:bacterial-type flagellum organization"/>
    <property type="evidence" value="ECO:0007669"/>
    <property type="project" value="UniProtKB-KW"/>
</dbReference>
<dbReference type="InterPro" id="IPR018035">
    <property type="entry name" value="Flagellar_FliH/T3SS_HrpE"/>
</dbReference>
<proteinExistence type="inferred from homology"/>
<keyword evidence="4" id="KW-1005">Bacterial flagellum biogenesis</keyword>
<feature type="domain" description="Flagellar assembly protein FliH/Type III secretion system HrpE" evidence="9">
    <location>
        <begin position="134"/>
        <end position="260"/>
    </location>
</feature>
<evidence type="ECO:0000256" key="3">
    <source>
        <dbReference type="ARBA" id="ARBA00022448"/>
    </source>
</evidence>
<dbReference type="RefSeq" id="WP_213411259.1">
    <property type="nucleotide sequence ID" value="NZ_BOVK01000016.1"/>
</dbReference>
<dbReference type="Pfam" id="PF02108">
    <property type="entry name" value="FliH"/>
    <property type="match status" value="1"/>
</dbReference>
<feature type="coiled-coil region" evidence="7">
    <location>
        <begin position="117"/>
        <end position="147"/>
    </location>
</feature>
<comment type="function">
    <text evidence="1">Needed for flagellar regrowth and assembly.</text>
</comment>
<evidence type="ECO:0000259" key="9">
    <source>
        <dbReference type="Pfam" id="PF02108"/>
    </source>
</evidence>
<feature type="region of interest" description="Disordered" evidence="8">
    <location>
        <begin position="30"/>
        <end position="49"/>
    </location>
</feature>
<keyword evidence="3" id="KW-0813">Transport</keyword>
<evidence type="ECO:0000256" key="1">
    <source>
        <dbReference type="ARBA" id="ARBA00003041"/>
    </source>
</evidence>
<dbReference type="EMBL" id="BOVK01000016">
    <property type="protein sequence ID" value="GIQ68645.1"/>
    <property type="molecule type" value="Genomic_DNA"/>
</dbReference>
<dbReference type="PANTHER" id="PTHR34982:SF1">
    <property type="entry name" value="FLAGELLAR ASSEMBLY PROTEIN FLIH"/>
    <property type="match status" value="1"/>
</dbReference>
<evidence type="ECO:0000256" key="2">
    <source>
        <dbReference type="ARBA" id="ARBA00006602"/>
    </source>
</evidence>
<sequence length="282" mass="31384">MSNLIKSFHYIPVDDKKMIESIAPAIVQRPAKTGAQAEDEPELSQEEQRKTEAWRNQVMQDAEALAEDTIQQARQEAEELRQAAKQEIAAWWEAKRAEDESATASAREQGYAEGYEQGKLEAEQRVLEQNRERIEEAAAILEAAVRMKQEIIQEAEPFLIELSSSIAEKIIGRQLTLTPEWTIEMIRKVLARRKDKGIVSLCVAPSQFAFIHGYKDELTLCIDSQAELEVLPDATVPEHGCVVRTAMGSLDARIDTQLSEVKHALVQLASAGGEMSGDGIDA</sequence>
<comment type="similarity">
    <text evidence="2">Belongs to the FliH family.</text>
</comment>
<evidence type="ECO:0000313" key="10">
    <source>
        <dbReference type="EMBL" id="GIQ68645.1"/>
    </source>
</evidence>
<feature type="coiled-coil region" evidence="7">
    <location>
        <begin position="56"/>
        <end position="90"/>
    </location>
</feature>
<reference evidence="10" key="1">
    <citation type="submission" date="2021-04" db="EMBL/GenBank/DDBJ databases">
        <title>Draft genome sequence of Xylanibacillus composti strain K13.</title>
        <authorList>
            <person name="Uke A."/>
            <person name="Chhe C."/>
            <person name="Baramee S."/>
            <person name="Kosugi A."/>
        </authorList>
    </citation>
    <scope>NUCLEOTIDE SEQUENCE</scope>
    <source>
        <strain evidence="10">K13</strain>
    </source>
</reference>
<gene>
    <name evidence="10" type="ORF">XYCOK13_14690</name>
</gene>
<keyword evidence="7" id="KW-0175">Coiled coil</keyword>
<accession>A0A8J4M214</accession>
<evidence type="ECO:0000256" key="5">
    <source>
        <dbReference type="ARBA" id="ARBA00022927"/>
    </source>
</evidence>
<evidence type="ECO:0000256" key="7">
    <source>
        <dbReference type="SAM" id="Coils"/>
    </source>
</evidence>
<dbReference type="GO" id="GO:0005829">
    <property type="term" value="C:cytosol"/>
    <property type="evidence" value="ECO:0007669"/>
    <property type="project" value="TreeGrafter"/>
</dbReference>
<protein>
    <recommendedName>
        <fullName evidence="9">Flagellar assembly protein FliH/Type III secretion system HrpE domain-containing protein</fullName>
    </recommendedName>
</protein>